<evidence type="ECO:0000256" key="1">
    <source>
        <dbReference type="SAM" id="MobiDB-lite"/>
    </source>
</evidence>
<feature type="region of interest" description="Disordered" evidence="1">
    <location>
        <begin position="1"/>
        <end position="26"/>
    </location>
</feature>
<proteinExistence type="predicted"/>
<sequence length="86" mass="9854">MGSCMNVSKKNAIRSDKSRKSSDDSFEEICQSINFNDKVKMNRFEYSHIISTLQDLKVSNLLRLELDKSSLYMRRRSSSISSAILA</sequence>
<accession>A0A1R2ANQ1</accession>
<keyword evidence="3" id="KW-1185">Reference proteome</keyword>
<dbReference type="EMBL" id="MPUH01001801">
    <property type="protein sequence ID" value="OMJ66163.1"/>
    <property type="molecule type" value="Genomic_DNA"/>
</dbReference>
<dbReference type="Proteomes" id="UP000187209">
    <property type="component" value="Unassembled WGS sequence"/>
</dbReference>
<name>A0A1R2ANQ1_9CILI</name>
<gene>
    <name evidence="2" type="ORF">SteCoe_37095</name>
</gene>
<evidence type="ECO:0000313" key="3">
    <source>
        <dbReference type="Proteomes" id="UP000187209"/>
    </source>
</evidence>
<comment type="caution">
    <text evidence="2">The sequence shown here is derived from an EMBL/GenBank/DDBJ whole genome shotgun (WGS) entry which is preliminary data.</text>
</comment>
<organism evidence="2 3">
    <name type="scientific">Stentor coeruleus</name>
    <dbReference type="NCBI Taxonomy" id="5963"/>
    <lineage>
        <taxon>Eukaryota</taxon>
        <taxon>Sar</taxon>
        <taxon>Alveolata</taxon>
        <taxon>Ciliophora</taxon>
        <taxon>Postciliodesmatophora</taxon>
        <taxon>Heterotrichea</taxon>
        <taxon>Heterotrichida</taxon>
        <taxon>Stentoridae</taxon>
        <taxon>Stentor</taxon>
    </lineage>
</organism>
<dbReference type="AlphaFoldDB" id="A0A1R2ANQ1"/>
<reference evidence="2 3" key="1">
    <citation type="submission" date="2016-11" db="EMBL/GenBank/DDBJ databases">
        <title>The macronuclear genome of Stentor coeruleus: a giant cell with tiny introns.</title>
        <authorList>
            <person name="Slabodnick M."/>
            <person name="Ruby J.G."/>
            <person name="Reiff S.B."/>
            <person name="Swart E.C."/>
            <person name="Gosai S."/>
            <person name="Prabakaran S."/>
            <person name="Witkowska E."/>
            <person name="Larue G.E."/>
            <person name="Fisher S."/>
            <person name="Freeman R.M."/>
            <person name="Gunawardena J."/>
            <person name="Chu W."/>
            <person name="Stover N.A."/>
            <person name="Gregory B.D."/>
            <person name="Nowacki M."/>
            <person name="Derisi J."/>
            <person name="Roy S.W."/>
            <person name="Marshall W.F."/>
            <person name="Sood P."/>
        </authorList>
    </citation>
    <scope>NUCLEOTIDE SEQUENCE [LARGE SCALE GENOMIC DNA]</scope>
    <source>
        <strain evidence="2">WM001</strain>
    </source>
</reference>
<feature type="compositionally biased region" description="Basic and acidic residues" evidence="1">
    <location>
        <begin position="13"/>
        <end position="23"/>
    </location>
</feature>
<evidence type="ECO:0000313" key="2">
    <source>
        <dbReference type="EMBL" id="OMJ66163.1"/>
    </source>
</evidence>
<protein>
    <submittedName>
        <fullName evidence="2">Uncharacterized protein</fullName>
    </submittedName>
</protein>